<protein>
    <submittedName>
        <fullName evidence="2">Uncharacterized protein</fullName>
    </submittedName>
</protein>
<keyword evidence="3" id="KW-1185">Reference proteome</keyword>
<dbReference type="RefSeq" id="WP_310278604.1">
    <property type="nucleotide sequence ID" value="NZ_JAVDXW010000002.1"/>
</dbReference>
<feature type="region of interest" description="Disordered" evidence="1">
    <location>
        <begin position="198"/>
        <end position="228"/>
    </location>
</feature>
<evidence type="ECO:0000313" key="2">
    <source>
        <dbReference type="EMBL" id="MDR7304474.1"/>
    </source>
</evidence>
<reference evidence="2" key="1">
    <citation type="submission" date="2023-07" db="EMBL/GenBank/DDBJ databases">
        <title>Sequencing the genomes of 1000 actinobacteria strains.</title>
        <authorList>
            <person name="Klenk H.-P."/>
        </authorList>
    </citation>
    <scope>NUCLEOTIDE SEQUENCE</scope>
    <source>
        <strain evidence="2">DSM 45977</strain>
    </source>
</reference>
<feature type="region of interest" description="Disordered" evidence="1">
    <location>
        <begin position="1"/>
        <end position="40"/>
    </location>
</feature>
<gene>
    <name evidence="2" type="ORF">JOF55_004718</name>
</gene>
<sequence>MGGGRHGQGEQRCLPPPMAPAADDREAAAQSTGAERAHMGWARETQRVGYALLGASARAVEALTDTAGYVGRAWRHRDQWGQRARDVYAELAEHGQSLLHRAERQARRVPGVASAEGEAAGLVADAEDLPITDYAERTAADIAAQLPQLSQRELHMVEGYETRHKARATILRRIDELRGDEPWPGYDEMSVDEILPRMRDASPQEQAAVADYEQRHKQRRTITTHTPS</sequence>
<evidence type="ECO:0000256" key="1">
    <source>
        <dbReference type="SAM" id="MobiDB-lite"/>
    </source>
</evidence>
<proteinExistence type="predicted"/>
<name>A0AAE3ZIZ6_9ACTN</name>
<evidence type="ECO:0000313" key="3">
    <source>
        <dbReference type="Proteomes" id="UP001180845"/>
    </source>
</evidence>
<accession>A0AAE3ZIZ6</accession>
<dbReference type="AlphaFoldDB" id="A0AAE3ZIZ6"/>
<organism evidence="2 3">
    <name type="scientific">Haloactinomyces albus</name>
    <dbReference type="NCBI Taxonomy" id="1352928"/>
    <lineage>
        <taxon>Bacteria</taxon>
        <taxon>Bacillati</taxon>
        <taxon>Actinomycetota</taxon>
        <taxon>Actinomycetes</taxon>
        <taxon>Actinopolysporales</taxon>
        <taxon>Actinopolysporaceae</taxon>
        <taxon>Haloactinomyces</taxon>
    </lineage>
</organism>
<comment type="caution">
    <text evidence="2">The sequence shown here is derived from an EMBL/GenBank/DDBJ whole genome shotgun (WGS) entry which is preliminary data.</text>
</comment>
<dbReference type="Proteomes" id="UP001180845">
    <property type="component" value="Unassembled WGS sequence"/>
</dbReference>
<dbReference type="EMBL" id="JAVDXW010000002">
    <property type="protein sequence ID" value="MDR7304474.1"/>
    <property type="molecule type" value="Genomic_DNA"/>
</dbReference>